<dbReference type="PANTHER" id="PTHR46250:SF15">
    <property type="entry name" value="OS01G0523800 PROTEIN"/>
    <property type="match status" value="1"/>
</dbReference>
<gene>
    <name evidence="3" type="ORF">Scaly_2044300</name>
</gene>
<proteinExistence type="predicted"/>
<sequence>MSHIEDEGTSHQRPRGSNEDKLGTRRTWTAREEEFLINGLKLLASSGWKCDNGFRYGYLIQLENCMIRAFLNCGIKAEPHISSKIQCMGETILIRGMLCGIVFPLTGYFNFCYVMALHVIIHMQIYPTAKTMRYKSWSYLPAWCQIFRKDRATGEHAQDAHQAAASIREEEQAVMNTAKRTTTSSKKRKADKIIAELPKLVEVLANFFASANNGINALTRVLENEFGDPIKRGLVLEAVKQLTTPSYGRSGYALLFLAAKCKLRQEFGQVVRGISLVCLHDAQCEYSWPPSLGAQHRHRNQEEFFKTHSTSVEIPNPVAFFFLSFQTGPAMSMCIHWTFSSTNCNKPVLELSDFTDYCQPRKSIFMDLYVEILERLFAQRNSDLCLNVTQSDNDTV</sequence>
<name>A0AAW2N4H5_9LAMI</name>
<comment type="caution">
    <text evidence="3">The sequence shown here is derived from an EMBL/GenBank/DDBJ whole genome shotgun (WGS) entry which is preliminary data.</text>
</comment>
<protein>
    <submittedName>
        <fullName evidence="3">Uncharacterized protein</fullName>
    </submittedName>
</protein>
<dbReference type="PANTHER" id="PTHR46250">
    <property type="entry name" value="MYB/SANT-LIKE DNA-BINDING DOMAIN PROTEIN-RELATED"/>
    <property type="match status" value="1"/>
</dbReference>
<organism evidence="3">
    <name type="scientific">Sesamum calycinum</name>
    <dbReference type="NCBI Taxonomy" id="2727403"/>
    <lineage>
        <taxon>Eukaryota</taxon>
        <taxon>Viridiplantae</taxon>
        <taxon>Streptophyta</taxon>
        <taxon>Embryophyta</taxon>
        <taxon>Tracheophyta</taxon>
        <taxon>Spermatophyta</taxon>
        <taxon>Magnoliopsida</taxon>
        <taxon>eudicotyledons</taxon>
        <taxon>Gunneridae</taxon>
        <taxon>Pentapetalae</taxon>
        <taxon>asterids</taxon>
        <taxon>lamiids</taxon>
        <taxon>Lamiales</taxon>
        <taxon>Pedaliaceae</taxon>
        <taxon>Sesamum</taxon>
    </lineage>
</organism>
<accession>A0AAW2N4H5</accession>
<evidence type="ECO:0000313" key="3">
    <source>
        <dbReference type="EMBL" id="KAL0337692.1"/>
    </source>
</evidence>
<dbReference type="AlphaFoldDB" id="A0AAW2N4H5"/>
<reference evidence="3" key="2">
    <citation type="journal article" date="2024" name="Plant">
        <title>Genomic evolution and insights into agronomic trait innovations of Sesamum species.</title>
        <authorList>
            <person name="Miao H."/>
            <person name="Wang L."/>
            <person name="Qu L."/>
            <person name="Liu H."/>
            <person name="Sun Y."/>
            <person name="Le M."/>
            <person name="Wang Q."/>
            <person name="Wei S."/>
            <person name="Zheng Y."/>
            <person name="Lin W."/>
            <person name="Duan Y."/>
            <person name="Cao H."/>
            <person name="Xiong S."/>
            <person name="Wang X."/>
            <person name="Wei L."/>
            <person name="Li C."/>
            <person name="Ma Q."/>
            <person name="Ju M."/>
            <person name="Zhao R."/>
            <person name="Li G."/>
            <person name="Mu C."/>
            <person name="Tian Q."/>
            <person name="Mei H."/>
            <person name="Zhang T."/>
            <person name="Gao T."/>
            <person name="Zhang H."/>
        </authorList>
    </citation>
    <scope>NUCLEOTIDE SEQUENCE</scope>
    <source>
        <strain evidence="3">KEN8</strain>
    </source>
</reference>
<keyword evidence="2" id="KW-0472">Membrane</keyword>
<evidence type="ECO:0000256" key="2">
    <source>
        <dbReference type="SAM" id="Phobius"/>
    </source>
</evidence>
<keyword evidence="2" id="KW-1133">Transmembrane helix</keyword>
<dbReference type="EMBL" id="JACGWM010000012">
    <property type="protein sequence ID" value="KAL0337692.1"/>
    <property type="molecule type" value="Genomic_DNA"/>
</dbReference>
<feature type="region of interest" description="Disordered" evidence="1">
    <location>
        <begin position="1"/>
        <end position="24"/>
    </location>
</feature>
<keyword evidence="2" id="KW-0812">Transmembrane</keyword>
<evidence type="ECO:0000256" key="1">
    <source>
        <dbReference type="SAM" id="MobiDB-lite"/>
    </source>
</evidence>
<reference evidence="3" key="1">
    <citation type="submission" date="2020-06" db="EMBL/GenBank/DDBJ databases">
        <authorList>
            <person name="Li T."/>
            <person name="Hu X."/>
            <person name="Zhang T."/>
            <person name="Song X."/>
            <person name="Zhang H."/>
            <person name="Dai N."/>
            <person name="Sheng W."/>
            <person name="Hou X."/>
            <person name="Wei L."/>
        </authorList>
    </citation>
    <scope>NUCLEOTIDE SEQUENCE</scope>
    <source>
        <strain evidence="3">KEN8</strain>
        <tissue evidence="3">Leaf</tissue>
    </source>
</reference>
<feature type="transmembrane region" description="Helical" evidence="2">
    <location>
        <begin position="92"/>
        <end position="121"/>
    </location>
</feature>